<dbReference type="VEuPathDB" id="VectorBase:RPRC012592"/>
<dbReference type="STRING" id="13249.T1I8H0"/>
<dbReference type="InParanoid" id="T1I8H0"/>
<reference evidence="1" key="1">
    <citation type="submission" date="2015-05" db="UniProtKB">
        <authorList>
            <consortium name="EnsemblMetazoa"/>
        </authorList>
    </citation>
    <scope>IDENTIFICATION</scope>
</reference>
<protein>
    <recommendedName>
        <fullName evidence="3">CCHC-type domain-containing protein</fullName>
    </recommendedName>
</protein>
<name>T1I8H0_RHOPR</name>
<dbReference type="EnsemblMetazoa" id="RPRC012592-RA">
    <property type="protein sequence ID" value="RPRC012592-PA"/>
    <property type="gene ID" value="RPRC012592"/>
</dbReference>
<dbReference type="AlphaFoldDB" id="T1I8H0"/>
<sequence length="126" mass="14405">MPSLFIAKMISLFNRLSIPLTEEQKLRILEKNIKSDHLPHLAQATYSSVEELESVLCNLEIWTQRAARYREPPARGLLEPALGHRTRKLLTPVSAIRESGTQLEPERRATTYRDPVCWNCGQTGHL</sequence>
<evidence type="ECO:0000313" key="1">
    <source>
        <dbReference type="EnsemblMetazoa" id="RPRC012592-PA"/>
    </source>
</evidence>
<organism evidence="1 2">
    <name type="scientific">Rhodnius prolixus</name>
    <name type="common">Triatomid bug</name>
    <dbReference type="NCBI Taxonomy" id="13249"/>
    <lineage>
        <taxon>Eukaryota</taxon>
        <taxon>Metazoa</taxon>
        <taxon>Ecdysozoa</taxon>
        <taxon>Arthropoda</taxon>
        <taxon>Hexapoda</taxon>
        <taxon>Insecta</taxon>
        <taxon>Pterygota</taxon>
        <taxon>Neoptera</taxon>
        <taxon>Paraneoptera</taxon>
        <taxon>Hemiptera</taxon>
        <taxon>Heteroptera</taxon>
        <taxon>Panheteroptera</taxon>
        <taxon>Cimicomorpha</taxon>
        <taxon>Reduviidae</taxon>
        <taxon>Triatominae</taxon>
        <taxon>Rhodnius</taxon>
    </lineage>
</organism>
<dbReference type="EMBL" id="ACPB03028009">
    <property type="status" value="NOT_ANNOTATED_CDS"/>
    <property type="molecule type" value="Genomic_DNA"/>
</dbReference>
<keyword evidence="2" id="KW-1185">Reference proteome</keyword>
<accession>T1I8H0</accession>
<dbReference type="Proteomes" id="UP000015103">
    <property type="component" value="Unassembled WGS sequence"/>
</dbReference>
<evidence type="ECO:0008006" key="3">
    <source>
        <dbReference type="Google" id="ProtNLM"/>
    </source>
</evidence>
<dbReference type="HOGENOM" id="CLU_140123_0_0_1"/>
<evidence type="ECO:0000313" key="2">
    <source>
        <dbReference type="Proteomes" id="UP000015103"/>
    </source>
</evidence>
<proteinExistence type="predicted"/>